<organism evidence="2 3">
    <name type="scientific">Angiostrongylus cantonensis</name>
    <name type="common">Rat lungworm</name>
    <dbReference type="NCBI Taxonomy" id="6313"/>
    <lineage>
        <taxon>Eukaryota</taxon>
        <taxon>Metazoa</taxon>
        <taxon>Ecdysozoa</taxon>
        <taxon>Nematoda</taxon>
        <taxon>Chromadorea</taxon>
        <taxon>Rhabditida</taxon>
        <taxon>Rhabditina</taxon>
        <taxon>Rhabditomorpha</taxon>
        <taxon>Strongyloidea</taxon>
        <taxon>Metastrongylidae</taxon>
        <taxon>Angiostrongylus</taxon>
    </lineage>
</organism>
<feature type="region of interest" description="Disordered" evidence="1">
    <location>
        <begin position="1"/>
        <end position="21"/>
    </location>
</feature>
<dbReference type="Proteomes" id="UP000035642">
    <property type="component" value="Unassembled WGS sequence"/>
</dbReference>
<evidence type="ECO:0000313" key="3">
    <source>
        <dbReference type="WBParaSite" id="ACAC_0001184001-mRNA-1"/>
    </source>
</evidence>
<proteinExistence type="predicted"/>
<name>A0A0K0DK36_ANGCA</name>
<evidence type="ECO:0000256" key="1">
    <source>
        <dbReference type="SAM" id="MobiDB-lite"/>
    </source>
</evidence>
<sequence length="285" mass="32422">MEEDLLNLEHDDPTKRPRCLPLPPPYHLLPNTSFFRKTSIKPPPIYCSDGLPPLKRIINRYVASILVDHMRLEEELQIFLQENREIFSGLGTTQKEMKEEDEGSTEKEKTAQGEQPLDVQNRQARRSHVVLKNLLYGGQLTHYIQDGDEFPSIPGYLYNLPLTNSNVKISHEIGVKESTDYQQQNTTQDLHFPPLRTLREEWPADLPPVVPEYATTSPVISLQEDHSPVKSTAPQTADEIVDIDGCEEAAPEFSVIATERYASITITQSTLNLQFAERRECQSTV</sequence>
<feature type="region of interest" description="Disordered" evidence="1">
    <location>
        <begin position="91"/>
        <end position="118"/>
    </location>
</feature>
<reference evidence="2" key="1">
    <citation type="submission" date="2012-09" db="EMBL/GenBank/DDBJ databases">
        <authorList>
            <person name="Martin A.A."/>
        </authorList>
    </citation>
    <scope>NUCLEOTIDE SEQUENCE</scope>
</reference>
<dbReference type="AlphaFoldDB" id="A0A0K0DK36"/>
<dbReference type="STRING" id="6313.A0A0K0DK36"/>
<reference evidence="3" key="2">
    <citation type="submission" date="2017-02" db="UniProtKB">
        <authorList>
            <consortium name="WormBaseParasite"/>
        </authorList>
    </citation>
    <scope>IDENTIFICATION</scope>
</reference>
<accession>A0A0K0DK36</accession>
<keyword evidence="2" id="KW-1185">Reference proteome</keyword>
<protein>
    <submittedName>
        <fullName evidence="3">Uncharacterized protein</fullName>
    </submittedName>
</protein>
<evidence type="ECO:0000313" key="2">
    <source>
        <dbReference type="Proteomes" id="UP000035642"/>
    </source>
</evidence>
<dbReference type="WBParaSite" id="ACAC_0001184001-mRNA-1">
    <property type="protein sequence ID" value="ACAC_0001184001-mRNA-1"/>
    <property type="gene ID" value="ACAC_0001184001"/>
</dbReference>